<dbReference type="Proteomes" id="UP000803844">
    <property type="component" value="Unassembled WGS sequence"/>
</dbReference>
<organism evidence="9 10">
    <name type="scientific">Cryphonectria parasitica (strain ATCC 38755 / EP155)</name>
    <dbReference type="NCBI Taxonomy" id="660469"/>
    <lineage>
        <taxon>Eukaryota</taxon>
        <taxon>Fungi</taxon>
        <taxon>Dikarya</taxon>
        <taxon>Ascomycota</taxon>
        <taxon>Pezizomycotina</taxon>
        <taxon>Sordariomycetes</taxon>
        <taxon>Sordariomycetidae</taxon>
        <taxon>Diaporthales</taxon>
        <taxon>Cryphonectriaceae</taxon>
        <taxon>Cryphonectria-Endothia species complex</taxon>
        <taxon>Cryphonectria</taxon>
    </lineage>
</organism>
<gene>
    <name evidence="9" type="ORF">M406DRAFT_341274</name>
</gene>
<keyword evidence="6" id="KW-1133">Transmembrane helix</keyword>
<evidence type="ECO:0000256" key="1">
    <source>
        <dbReference type="ARBA" id="ARBA00007801"/>
    </source>
</evidence>
<feature type="domain" description="Phenol hydroxylase-like C-terminal dimerisation" evidence="8">
    <location>
        <begin position="417"/>
        <end position="622"/>
    </location>
</feature>
<dbReference type="InterPro" id="IPR050641">
    <property type="entry name" value="RIFMO-like"/>
</dbReference>
<dbReference type="RefSeq" id="XP_040774840.1">
    <property type="nucleotide sequence ID" value="XM_040921643.1"/>
</dbReference>
<evidence type="ECO:0008006" key="11">
    <source>
        <dbReference type="Google" id="ProtNLM"/>
    </source>
</evidence>
<name>A0A9P5CM08_CRYP1</name>
<feature type="transmembrane region" description="Helical" evidence="6">
    <location>
        <begin position="12"/>
        <end position="29"/>
    </location>
</feature>
<comment type="similarity">
    <text evidence="1">Belongs to the PheA/TfdB FAD monooxygenase family.</text>
</comment>
<dbReference type="PRINTS" id="PR00420">
    <property type="entry name" value="RNGMNOXGNASE"/>
</dbReference>
<keyword evidence="10" id="KW-1185">Reference proteome</keyword>
<dbReference type="PANTHER" id="PTHR43004">
    <property type="entry name" value="TRK SYSTEM POTASSIUM UPTAKE PROTEIN"/>
    <property type="match status" value="1"/>
</dbReference>
<protein>
    <recommendedName>
        <fullName evidence="11">Phenol 2-monooxygenase</fullName>
    </recommendedName>
</protein>
<keyword evidence="2" id="KW-0285">Flavoprotein</keyword>
<dbReference type="PANTHER" id="PTHR43004:SF10">
    <property type="entry name" value="2-MONOOXYGENASE, PUTATIVE (AFU_ORTHOLOGUE AFUA_6G11480)-RELATED"/>
    <property type="match status" value="1"/>
</dbReference>
<dbReference type="Pfam" id="PF07976">
    <property type="entry name" value="Phe_hydrox_dim"/>
    <property type="match status" value="1"/>
</dbReference>
<evidence type="ECO:0000256" key="6">
    <source>
        <dbReference type="SAM" id="Phobius"/>
    </source>
</evidence>
<evidence type="ECO:0000256" key="2">
    <source>
        <dbReference type="ARBA" id="ARBA00022630"/>
    </source>
</evidence>
<dbReference type="Gene3D" id="3.30.9.10">
    <property type="entry name" value="D-Amino Acid Oxidase, subunit A, domain 2"/>
    <property type="match status" value="1"/>
</dbReference>
<evidence type="ECO:0000313" key="9">
    <source>
        <dbReference type="EMBL" id="KAF3763879.1"/>
    </source>
</evidence>
<evidence type="ECO:0000256" key="5">
    <source>
        <dbReference type="SAM" id="MobiDB-lite"/>
    </source>
</evidence>
<dbReference type="Pfam" id="PF01494">
    <property type="entry name" value="FAD_binding_3"/>
    <property type="match status" value="1"/>
</dbReference>
<reference evidence="9" key="1">
    <citation type="journal article" date="2020" name="Phytopathology">
        <title>Genome sequence of the chestnut blight fungus Cryphonectria parasitica EP155: A fundamental resource for an archetypical invasive plant pathogen.</title>
        <authorList>
            <person name="Crouch J.A."/>
            <person name="Dawe A."/>
            <person name="Aerts A."/>
            <person name="Barry K."/>
            <person name="Churchill A.C.L."/>
            <person name="Grimwood J."/>
            <person name="Hillman B."/>
            <person name="Milgroom M.G."/>
            <person name="Pangilinan J."/>
            <person name="Smith M."/>
            <person name="Salamov A."/>
            <person name="Schmutz J."/>
            <person name="Yadav J."/>
            <person name="Grigoriev I.V."/>
            <person name="Nuss D."/>
        </authorList>
    </citation>
    <scope>NUCLEOTIDE SEQUENCE</scope>
    <source>
        <strain evidence="9">EP155</strain>
    </source>
</reference>
<dbReference type="SUPFAM" id="SSF51905">
    <property type="entry name" value="FAD/NAD(P)-binding domain"/>
    <property type="match status" value="1"/>
</dbReference>
<keyword evidence="6" id="KW-0472">Membrane</keyword>
<evidence type="ECO:0000256" key="3">
    <source>
        <dbReference type="ARBA" id="ARBA00022827"/>
    </source>
</evidence>
<dbReference type="AlphaFoldDB" id="A0A9P5CM08"/>
<keyword evidence="4" id="KW-0560">Oxidoreductase</keyword>
<evidence type="ECO:0000256" key="4">
    <source>
        <dbReference type="ARBA" id="ARBA00023002"/>
    </source>
</evidence>
<keyword evidence="6" id="KW-0812">Transmembrane</keyword>
<dbReference type="Gene3D" id="3.40.30.20">
    <property type="match status" value="1"/>
</dbReference>
<dbReference type="OrthoDB" id="1716816at2759"/>
<dbReference type="SUPFAM" id="SSF54373">
    <property type="entry name" value="FAD-linked reductases, C-terminal domain"/>
    <property type="match status" value="1"/>
</dbReference>
<feature type="domain" description="FAD-binding" evidence="7">
    <location>
        <begin position="10"/>
        <end position="376"/>
    </location>
</feature>
<keyword evidence="3" id="KW-0274">FAD</keyword>
<dbReference type="InterPro" id="IPR002938">
    <property type="entry name" value="FAD-bd"/>
</dbReference>
<evidence type="ECO:0000259" key="7">
    <source>
        <dbReference type="Pfam" id="PF01494"/>
    </source>
</evidence>
<dbReference type="GeneID" id="63838772"/>
<dbReference type="GO" id="GO:0071949">
    <property type="term" value="F:FAD binding"/>
    <property type="evidence" value="ECO:0007669"/>
    <property type="project" value="InterPro"/>
</dbReference>
<dbReference type="InterPro" id="IPR036249">
    <property type="entry name" value="Thioredoxin-like_sf"/>
</dbReference>
<dbReference type="EMBL" id="MU032349">
    <property type="protein sequence ID" value="KAF3763879.1"/>
    <property type="molecule type" value="Genomic_DNA"/>
</dbReference>
<comment type="caution">
    <text evidence="9">The sequence shown here is derived from an EMBL/GenBank/DDBJ whole genome shotgun (WGS) entry which is preliminary data.</text>
</comment>
<feature type="region of interest" description="Disordered" evidence="5">
    <location>
        <begin position="96"/>
        <end position="119"/>
    </location>
</feature>
<dbReference type="Gene3D" id="3.50.50.60">
    <property type="entry name" value="FAD/NAD(P)-binding domain"/>
    <property type="match status" value="1"/>
</dbReference>
<sequence>MSNPRKVRQTEVLICGSGSAGLMAALWLAKYNIPFLILEARDGPLVVGKADGVQCRTVEIFESFGISEELLRESYHVLEIAFWGPDGNTGLDADGKDGEGGGGGIKRSHFAPDKEPGLSHQPHVILSQTRINELITNEMLRCGGTNVEYGHEVINVKVDSEEADDPDAYPVTVAARKDGMEVLFRAKYALGCDGAHSAVRKSLGFSMLGDSTNAIWGVADIFPRTTFPDIRKKSVLQSTSGTLMIIPREGDEISRFYIEFPPGTIASEITEKDIHDRARLIFRPYELEIAETRWWSAYAIGQRLANHFHERFRVFLTGDACHTHSPKAGQGMNLSLQDGYNIGWKLGAYLSGQASEDLVRTYVSERQKTATELIDFDRKWTQIFKSSGRGDAAGHDSNLVRDAFVKAGRYTAGQAYRYDKNIIVWPSQGHDTQMAVAKTSPVSNAETGPQLVVGMRLPSAQVVRYSDARVFQLLSVIKSDCRWRILVFDGDVQQKTIQSRLEDVGRKLEMLIQEFTPDGADPDSLIEPLLVLKAERTNIELVQIPEVFKPVTGKYRIRSLHKVFVDDMSYNSGHGHAFDTLGVGTSETTIVVVRPDQFISMVIPGAEVDALGSFFRGFMIKRASSISSQVKPQ</sequence>
<dbReference type="InterPro" id="IPR038220">
    <property type="entry name" value="PHOX_C_sf"/>
</dbReference>
<dbReference type="InterPro" id="IPR036188">
    <property type="entry name" value="FAD/NAD-bd_sf"/>
</dbReference>
<proteinExistence type="inferred from homology"/>
<dbReference type="InterPro" id="IPR012941">
    <property type="entry name" value="Phe_hydrox_C_dim_dom"/>
</dbReference>
<evidence type="ECO:0000259" key="8">
    <source>
        <dbReference type="Pfam" id="PF07976"/>
    </source>
</evidence>
<dbReference type="SUPFAM" id="SSF52833">
    <property type="entry name" value="Thioredoxin-like"/>
    <property type="match status" value="1"/>
</dbReference>
<dbReference type="CDD" id="cd02979">
    <property type="entry name" value="PHOX_C"/>
    <property type="match status" value="1"/>
</dbReference>
<dbReference type="GO" id="GO:0016709">
    <property type="term" value="F:oxidoreductase activity, acting on paired donors, with incorporation or reduction of molecular oxygen, NAD(P)H as one donor, and incorporation of one atom of oxygen"/>
    <property type="evidence" value="ECO:0007669"/>
    <property type="project" value="UniProtKB-ARBA"/>
</dbReference>
<evidence type="ECO:0000313" key="10">
    <source>
        <dbReference type="Proteomes" id="UP000803844"/>
    </source>
</evidence>
<accession>A0A9P5CM08</accession>